<gene>
    <name evidence="5" type="ORF">METZ01_LOCUS234895</name>
</gene>
<dbReference type="InterPro" id="IPR016292">
    <property type="entry name" value="Epoxide_hydrolase"/>
</dbReference>
<dbReference type="GO" id="GO:0004301">
    <property type="term" value="F:epoxide hydrolase activity"/>
    <property type="evidence" value="ECO:0007669"/>
    <property type="project" value="TreeGrafter"/>
</dbReference>
<dbReference type="GO" id="GO:0097176">
    <property type="term" value="P:epoxide metabolic process"/>
    <property type="evidence" value="ECO:0007669"/>
    <property type="project" value="TreeGrafter"/>
</dbReference>
<evidence type="ECO:0000256" key="1">
    <source>
        <dbReference type="ARBA" id="ARBA00010088"/>
    </source>
</evidence>
<reference evidence="5" key="1">
    <citation type="submission" date="2018-05" db="EMBL/GenBank/DDBJ databases">
        <authorList>
            <person name="Lanie J.A."/>
            <person name="Ng W.-L."/>
            <person name="Kazmierczak K.M."/>
            <person name="Andrzejewski T.M."/>
            <person name="Davidsen T.M."/>
            <person name="Wayne K.J."/>
            <person name="Tettelin H."/>
            <person name="Glass J.I."/>
            <person name="Rusch D."/>
            <person name="Podicherti R."/>
            <person name="Tsui H.-C.T."/>
            <person name="Winkler M.E."/>
        </authorList>
    </citation>
    <scope>NUCLEOTIDE SEQUENCE</scope>
</reference>
<dbReference type="InterPro" id="IPR029058">
    <property type="entry name" value="AB_hydrolase_fold"/>
</dbReference>
<protein>
    <recommendedName>
        <fullName evidence="4">Epoxide hydrolase N-terminal domain-containing protein</fullName>
    </recommendedName>
</protein>
<dbReference type="PIRSF" id="PIRSF001112">
    <property type="entry name" value="Epoxide_hydrolase"/>
    <property type="match status" value="1"/>
</dbReference>
<dbReference type="AlphaFoldDB" id="A0A382H6J6"/>
<name>A0A382H6J6_9ZZZZ</name>
<dbReference type="InterPro" id="IPR010497">
    <property type="entry name" value="Epoxide_hydro_N"/>
</dbReference>
<dbReference type="InterPro" id="IPR000639">
    <property type="entry name" value="Epox_hydrolase-like"/>
</dbReference>
<dbReference type="PRINTS" id="PR00412">
    <property type="entry name" value="EPOXHYDRLASE"/>
</dbReference>
<sequence length="383" mass="43624">MSISPFQIDIDKNILEDLRSRLMATRWPDQLPDSDWSYGTNLDYLKELVTYWIYEFDWYAQQKMLNEFHHFTTVVEEHDVHFIKEKGKGPNPIPLVITHGWPSTVLEMYKIIPMLADPASYGGSEIDSFDVIAPSLPGYGFSGKPLNAGLDVERVAALWTTLMTDNLGYSKFASHGGDIGAGVTSQLGRNHADKLIGIHLTSVTRPDPYLGEGSRPLTMAEKAHMDQRQDWQENEGGYNHIQGTKPQTLSFGLNDSPAGLAAWILEKYRTWSDCSGDVEKRFSKDELLTNITIYWVTQTINTSVRMYYENRRSNWVVGINDKVRTPTGVAIFPFDLATPPREWAERSYDVRSWTEMPEGGHFAAMEEPELLVNDIRSFFRSLR</sequence>
<evidence type="ECO:0000313" key="5">
    <source>
        <dbReference type="EMBL" id="SVB82041.1"/>
    </source>
</evidence>
<dbReference type="Gene3D" id="3.40.50.1820">
    <property type="entry name" value="alpha/beta hydrolase"/>
    <property type="match status" value="1"/>
</dbReference>
<evidence type="ECO:0000259" key="4">
    <source>
        <dbReference type="Pfam" id="PF06441"/>
    </source>
</evidence>
<organism evidence="5">
    <name type="scientific">marine metagenome</name>
    <dbReference type="NCBI Taxonomy" id="408172"/>
    <lineage>
        <taxon>unclassified sequences</taxon>
        <taxon>metagenomes</taxon>
        <taxon>ecological metagenomes</taxon>
    </lineage>
</organism>
<feature type="domain" description="Epoxide hydrolase N-terminal" evidence="4">
    <location>
        <begin position="3"/>
        <end position="108"/>
    </location>
</feature>
<dbReference type="Pfam" id="PF06441">
    <property type="entry name" value="EHN"/>
    <property type="match status" value="1"/>
</dbReference>
<dbReference type="EMBL" id="UINC01059059">
    <property type="protein sequence ID" value="SVB82041.1"/>
    <property type="molecule type" value="Genomic_DNA"/>
</dbReference>
<keyword evidence="3" id="KW-0378">Hydrolase</keyword>
<comment type="similarity">
    <text evidence="1">Belongs to the peptidase S33 family.</text>
</comment>
<dbReference type="PANTHER" id="PTHR21661:SF35">
    <property type="entry name" value="EPOXIDE HYDROLASE"/>
    <property type="match status" value="1"/>
</dbReference>
<evidence type="ECO:0000256" key="3">
    <source>
        <dbReference type="ARBA" id="ARBA00022801"/>
    </source>
</evidence>
<dbReference type="PANTHER" id="PTHR21661">
    <property type="entry name" value="EPOXIDE HYDROLASE 1-RELATED"/>
    <property type="match status" value="1"/>
</dbReference>
<keyword evidence="2" id="KW-0058">Aromatic hydrocarbons catabolism</keyword>
<proteinExistence type="inferred from homology"/>
<dbReference type="SUPFAM" id="SSF53474">
    <property type="entry name" value="alpha/beta-Hydrolases"/>
    <property type="match status" value="1"/>
</dbReference>
<evidence type="ECO:0000256" key="2">
    <source>
        <dbReference type="ARBA" id="ARBA00022797"/>
    </source>
</evidence>
<accession>A0A382H6J6</accession>